<evidence type="ECO:0000256" key="10">
    <source>
        <dbReference type="ARBA" id="ARBA00023237"/>
    </source>
</evidence>
<dbReference type="eggNOG" id="COG1629">
    <property type="taxonomic scope" value="Bacteria"/>
</dbReference>
<evidence type="ECO:0000313" key="17">
    <source>
        <dbReference type="EMBL" id="AEI38046.1"/>
    </source>
</evidence>
<reference evidence="17" key="1">
    <citation type="journal article" date="2011" name="J. Bacteriol.">
        <title>Genome sequence of the ethanol-producing Zymomonas mobilis subsp. pomaceae lectotype strain ATCC 29192.</title>
        <authorList>
            <person name="Kouvelis V.N."/>
            <person name="Davenport K.W."/>
            <person name="Brettin T.S."/>
            <person name="Bruce D."/>
            <person name="Detter C."/>
            <person name="Han C.S."/>
            <person name="Nolan M."/>
            <person name="Tapia R."/>
            <person name="Damoulaki A."/>
            <person name="Kyrpides N.C."/>
            <person name="Typas M.A."/>
            <person name="Pappas K.M."/>
        </authorList>
    </citation>
    <scope>NUCLEOTIDE SEQUENCE [LARGE SCALE GENOMIC DNA]</scope>
    <source>
        <strain evidence="17">ATCC 29192</strain>
    </source>
</reference>
<dbReference type="Pfam" id="PF07715">
    <property type="entry name" value="Plug"/>
    <property type="match status" value="1"/>
</dbReference>
<dbReference type="Gene3D" id="2.40.170.20">
    <property type="entry name" value="TonB-dependent receptor, beta-barrel domain"/>
    <property type="match status" value="1"/>
</dbReference>
<evidence type="ECO:0000256" key="12">
    <source>
        <dbReference type="RuleBase" id="RU003357"/>
    </source>
</evidence>
<keyword evidence="9 11" id="KW-0472">Membrane</keyword>
<keyword evidence="17" id="KW-0675">Receptor</keyword>
<dbReference type="InterPro" id="IPR000531">
    <property type="entry name" value="Beta-barrel_TonB"/>
</dbReference>
<dbReference type="PANTHER" id="PTHR32552">
    <property type="entry name" value="FERRICHROME IRON RECEPTOR-RELATED"/>
    <property type="match status" value="1"/>
</dbReference>
<keyword evidence="14" id="KW-0732">Signal</keyword>
<dbReference type="PROSITE" id="PS51257">
    <property type="entry name" value="PROKAR_LIPOPROTEIN"/>
    <property type="match status" value="1"/>
</dbReference>
<sequence>MGSCWKNNSLLLSPLCVSIYLTLMSSCLEAQALPLMPPKSKNTNPLLQAGQLPETRGRDTVDTSKNAAMLSLEVATNQLPLDSKAAPSAENSDLIVTAERRSENVQNIGSSISVLSGDTLTTRNVNNVFDLQYQTPSLQVTPQFGSGQPAFAIRGVGFNDYSSNNAPTVGIYIDEVANPVPFATNGMMFDIQRVEVLRGPQGTLYGRNTTGGAINYILNKPTDTYKGGLSVQYGRFNATKIDGYVSGPINDRLRFRLSGQTEQGGAWQHNEQGASLGRTNRSAARFLLDYDANDTLKLELNIHGSHDRSDANGLHLYAPMTALPGQTYPADQSRYMTHWGTSSAFAREVGIHPNTKPFSHIDTGGVSLRSEQEFSFATLTDIFSYDRMHRWEYDNFDAFNQGLADVAFKTNAQVFANEIRLTSNDTSRLTWVGGIYYAHQSLSDQYQSGFTDSPIYGTDGDVNYDQRVNTISGFGQATYHITPQLRVTGGVRIEHESRDLLNLTSHYITNGVITNPENGVAHRNTSFTKPTGKFEIQYNPVSNDMIYVSFTRGVKSGGFTTYNSQNDALSAEPFKPESLLAYEIGNKLSLPEAHLKLNISGFYYDYRNQQIQSATFNTMNGGMIGQIVNAPRSHLYGGEVEATWTPIPNFTLSQSAGWAVGAFDRFSSLGGVQKLADNAYAGIYVNRKGDTLPFPKFTLNGSASYRWTIGDFYLTTGMNYSRRSPYHSLFGSFYNVPAYTLWGADITLTPKDARWTVAVFGKNIFNKRYDVTRNFFISGDHVALAGMPATWGVRVSGSF</sequence>
<evidence type="ECO:0000259" key="15">
    <source>
        <dbReference type="Pfam" id="PF00593"/>
    </source>
</evidence>
<dbReference type="SUPFAM" id="SSF56935">
    <property type="entry name" value="Porins"/>
    <property type="match status" value="1"/>
</dbReference>
<keyword evidence="4" id="KW-0410">Iron transport</keyword>
<evidence type="ECO:0000256" key="5">
    <source>
        <dbReference type="ARBA" id="ARBA00022692"/>
    </source>
</evidence>
<dbReference type="PATRIC" id="fig|579138.3.peg.1220"/>
<dbReference type="InterPro" id="IPR036942">
    <property type="entry name" value="Beta-barrel_TonB_sf"/>
</dbReference>
<dbReference type="AlphaFoldDB" id="F8ETU9"/>
<comment type="similarity">
    <text evidence="11 12">Belongs to the TonB-dependent receptor family.</text>
</comment>
<feature type="region of interest" description="Disordered" evidence="13">
    <location>
        <begin position="38"/>
        <end position="60"/>
    </location>
</feature>
<keyword evidence="3 11" id="KW-1134">Transmembrane beta strand</keyword>
<dbReference type="GO" id="GO:0009279">
    <property type="term" value="C:cell outer membrane"/>
    <property type="evidence" value="ECO:0007669"/>
    <property type="project" value="UniProtKB-SubCell"/>
</dbReference>
<evidence type="ECO:0000256" key="6">
    <source>
        <dbReference type="ARBA" id="ARBA00023004"/>
    </source>
</evidence>
<name>F8ETU9_ZYMMT</name>
<dbReference type="Pfam" id="PF00593">
    <property type="entry name" value="TonB_dep_Rec_b-barrel"/>
    <property type="match status" value="1"/>
</dbReference>
<keyword evidence="2 11" id="KW-0813">Transport</keyword>
<dbReference type="PANTHER" id="PTHR32552:SF81">
    <property type="entry name" value="TONB-DEPENDENT OUTER MEMBRANE RECEPTOR"/>
    <property type="match status" value="1"/>
</dbReference>
<evidence type="ECO:0000256" key="9">
    <source>
        <dbReference type="ARBA" id="ARBA00023136"/>
    </source>
</evidence>
<dbReference type="Proteomes" id="UP000000491">
    <property type="component" value="Chromosome"/>
</dbReference>
<dbReference type="InterPro" id="IPR012910">
    <property type="entry name" value="Plug_dom"/>
</dbReference>
<evidence type="ECO:0000256" key="2">
    <source>
        <dbReference type="ARBA" id="ARBA00022448"/>
    </source>
</evidence>
<keyword evidence="8 12" id="KW-0798">TonB box</keyword>
<evidence type="ECO:0000259" key="16">
    <source>
        <dbReference type="Pfam" id="PF07715"/>
    </source>
</evidence>
<keyword evidence="7" id="KW-0406">Ion transport</keyword>
<evidence type="ECO:0000256" key="4">
    <source>
        <dbReference type="ARBA" id="ARBA00022496"/>
    </source>
</evidence>
<keyword evidence="10 11" id="KW-0998">Cell outer membrane</keyword>
<evidence type="ECO:0000256" key="3">
    <source>
        <dbReference type="ARBA" id="ARBA00022452"/>
    </source>
</evidence>
<feature type="chain" id="PRO_5003376453" evidence="14">
    <location>
        <begin position="33"/>
        <end position="799"/>
    </location>
</feature>
<gene>
    <name evidence="17" type="ordered locus">Zymop_1151</name>
</gene>
<accession>F8ETU9</accession>
<dbReference type="GO" id="GO:0006826">
    <property type="term" value="P:iron ion transport"/>
    <property type="evidence" value="ECO:0007669"/>
    <property type="project" value="UniProtKB-KW"/>
</dbReference>
<keyword evidence="5 11" id="KW-0812">Transmembrane</keyword>
<dbReference type="PROSITE" id="PS52016">
    <property type="entry name" value="TONB_DEPENDENT_REC_3"/>
    <property type="match status" value="1"/>
</dbReference>
<dbReference type="HOGENOM" id="CLU_008287_15_0_5"/>
<feature type="domain" description="TonB-dependent receptor-like beta-barrel" evidence="15">
    <location>
        <begin position="344"/>
        <end position="764"/>
    </location>
</feature>
<keyword evidence="6" id="KW-0408">Iron</keyword>
<evidence type="ECO:0000256" key="11">
    <source>
        <dbReference type="PROSITE-ProRule" id="PRU01360"/>
    </source>
</evidence>
<evidence type="ECO:0000256" key="13">
    <source>
        <dbReference type="SAM" id="MobiDB-lite"/>
    </source>
</evidence>
<organism evidence="17">
    <name type="scientific">Zymomonas mobilis subsp. pomaceae (strain ATCC 29192 / DSM 22645 / JCM 10191 / CCUG 17912 / NBRC 13757 / NCIMB 11200 / NRRL B-4491 / Barker I)</name>
    <dbReference type="NCBI Taxonomy" id="579138"/>
    <lineage>
        <taxon>Bacteria</taxon>
        <taxon>Pseudomonadati</taxon>
        <taxon>Pseudomonadota</taxon>
        <taxon>Alphaproteobacteria</taxon>
        <taxon>Sphingomonadales</taxon>
        <taxon>Zymomonadaceae</taxon>
        <taxon>Zymomonas</taxon>
    </lineage>
</organism>
<dbReference type="EMBL" id="CP002865">
    <property type="protein sequence ID" value="AEI38046.1"/>
    <property type="molecule type" value="Genomic_DNA"/>
</dbReference>
<dbReference type="KEGG" id="zmp:Zymop_1151"/>
<evidence type="ECO:0000256" key="8">
    <source>
        <dbReference type="ARBA" id="ARBA00023077"/>
    </source>
</evidence>
<protein>
    <submittedName>
        <fullName evidence="17">TonB-dependent receptor plug</fullName>
    </submittedName>
</protein>
<dbReference type="InterPro" id="IPR039426">
    <property type="entry name" value="TonB-dep_rcpt-like"/>
</dbReference>
<evidence type="ECO:0000256" key="14">
    <source>
        <dbReference type="SAM" id="SignalP"/>
    </source>
</evidence>
<proteinExistence type="inferred from homology"/>
<feature type="signal peptide" evidence="14">
    <location>
        <begin position="1"/>
        <end position="32"/>
    </location>
</feature>
<comment type="subcellular location">
    <subcellularLocation>
        <location evidence="1 11">Cell outer membrane</location>
        <topology evidence="1 11">Multi-pass membrane protein</topology>
    </subcellularLocation>
</comment>
<evidence type="ECO:0000256" key="1">
    <source>
        <dbReference type="ARBA" id="ARBA00004571"/>
    </source>
</evidence>
<feature type="domain" description="TonB-dependent receptor plug" evidence="16">
    <location>
        <begin position="105"/>
        <end position="213"/>
    </location>
</feature>
<reference evidence="17" key="2">
    <citation type="submission" date="2011-06" db="EMBL/GenBank/DDBJ databases">
        <title>Complete sequence of chromosome of Zymomonas mobilis subsp. pomaceae ATCC 29192.</title>
        <authorList>
            <consortium name="US DOE Joint Genome Institute"/>
            <person name="Lucas S."/>
            <person name="Copeland A."/>
            <person name="Lapidus A."/>
            <person name="Cheng J.-F."/>
            <person name="Goodwin L."/>
            <person name="Pitluck S."/>
            <person name="Davenport K."/>
            <person name="Brettin T."/>
            <person name="Detter J.C."/>
            <person name="Han C."/>
            <person name="Tapia R."/>
            <person name="Land M."/>
            <person name="Hauser L."/>
            <person name="Kyrpides N."/>
            <person name="Ivanova N."/>
            <person name="Mikhailova N."/>
            <person name="Pagani I."/>
            <person name="Pappas K.M."/>
            <person name="Woyke T."/>
        </authorList>
    </citation>
    <scope>NUCLEOTIDE SEQUENCE</scope>
    <source>
        <strain evidence="17">ATCC 29192</strain>
    </source>
</reference>
<evidence type="ECO:0000256" key="7">
    <source>
        <dbReference type="ARBA" id="ARBA00023065"/>
    </source>
</evidence>
<dbReference type="STRING" id="579138.Zymop_1151"/>